<evidence type="ECO:0000313" key="1">
    <source>
        <dbReference type="EMBL" id="KAL0124728.1"/>
    </source>
</evidence>
<dbReference type="EMBL" id="JADYXP020000005">
    <property type="protein sequence ID" value="KAL0124728.1"/>
    <property type="molecule type" value="Genomic_DNA"/>
</dbReference>
<gene>
    <name evidence="1" type="ORF">PUN28_006528</name>
</gene>
<reference evidence="1 2" key="1">
    <citation type="submission" date="2023-03" db="EMBL/GenBank/DDBJ databases">
        <title>High recombination rates correlate with genetic variation in Cardiocondyla obscurior ants.</title>
        <authorList>
            <person name="Errbii M."/>
        </authorList>
    </citation>
    <scope>NUCLEOTIDE SEQUENCE [LARGE SCALE GENOMIC DNA]</scope>
    <source>
        <strain evidence="1">Alpha-2009</strain>
        <tissue evidence="1">Whole body</tissue>
    </source>
</reference>
<organism evidence="1 2">
    <name type="scientific">Cardiocondyla obscurior</name>
    <dbReference type="NCBI Taxonomy" id="286306"/>
    <lineage>
        <taxon>Eukaryota</taxon>
        <taxon>Metazoa</taxon>
        <taxon>Ecdysozoa</taxon>
        <taxon>Arthropoda</taxon>
        <taxon>Hexapoda</taxon>
        <taxon>Insecta</taxon>
        <taxon>Pterygota</taxon>
        <taxon>Neoptera</taxon>
        <taxon>Endopterygota</taxon>
        <taxon>Hymenoptera</taxon>
        <taxon>Apocrita</taxon>
        <taxon>Aculeata</taxon>
        <taxon>Formicoidea</taxon>
        <taxon>Formicidae</taxon>
        <taxon>Myrmicinae</taxon>
        <taxon>Cardiocondyla</taxon>
    </lineage>
</organism>
<accession>A0AAW2GB05</accession>
<keyword evidence="2" id="KW-1185">Reference proteome</keyword>
<comment type="caution">
    <text evidence="1">The sequence shown here is derived from an EMBL/GenBank/DDBJ whole genome shotgun (WGS) entry which is preliminary data.</text>
</comment>
<dbReference type="Proteomes" id="UP001430953">
    <property type="component" value="Unassembled WGS sequence"/>
</dbReference>
<sequence length="109" mass="12951">MARYTNSLICNTLRVPPNTKRRRKKKRKHIFLHARLRNCVVSARRKHVTFTAPITYREVPIRPGDFRQIMQLLRIRIIHISCVRGKQINSKANKVRDATFAIITHIYVY</sequence>
<name>A0AAW2GB05_9HYME</name>
<protein>
    <submittedName>
        <fullName evidence="1">Uncharacterized protein</fullName>
    </submittedName>
</protein>
<evidence type="ECO:0000313" key="2">
    <source>
        <dbReference type="Proteomes" id="UP001430953"/>
    </source>
</evidence>
<dbReference type="AlphaFoldDB" id="A0AAW2GB05"/>
<proteinExistence type="predicted"/>